<sequence>MQYRLASWKNHLLNKPGRLALASSIPSSIPTYYMQVSWLPQSICDTIDQTTRNFIWRDSNNKGIHLVGWDKIAPPKIQGGLGIRPAREASICLLEKIVWDMAQSSNKLWVDLL</sequence>
<protein>
    <submittedName>
        <fullName evidence="1">RNA-directed DNA polymerase (Reverse transcriptase)</fullName>
    </submittedName>
</protein>
<dbReference type="PANTHER" id="PTHR33116">
    <property type="entry name" value="REVERSE TRANSCRIPTASE ZINC-BINDING DOMAIN-CONTAINING PROTEIN-RELATED-RELATED"/>
    <property type="match status" value="1"/>
</dbReference>
<dbReference type="GO" id="GO:0003964">
    <property type="term" value="F:RNA-directed DNA polymerase activity"/>
    <property type="evidence" value="ECO:0007669"/>
    <property type="project" value="UniProtKB-KW"/>
</dbReference>
<dbReference type="Proteomes" id="UP000265520">
    <property type="component" value="Unassembled WGS sequence"/>
</dbReference>
<proteinExistence type="predicted"/>
<comment type="caution">
    <text evidence="1">The sequence shown here is derived from an EMBL/GenBank/DDBJ whole genome shotgun (WGS) entry which is preliminary data.</text>
</comment>
<dbReference type="EMBL" id="LXQA010207351">
    <property type="protein sequence ID" value="MCI33774.1"/>
    <property type="molecule type" value="Genomic_DNA"/>
</dbReference>
<evidence type="ECO:0000313" key="1">
    <source>
        <dbReference type="EMBL" id="MCI33774.1"/>
    </source>
</evidence>
<name>A0A392RCM2_9FABA</name>
<evidence type="ECO:0000313" key="2">
    <source>
        <dbReference type="Proteomes" id="UP000265520"/>
    </source>
</evidence>
<organism evidence="1 2">
    <name type="scientific">Trifolium medium</name>
    <dbReference type="NCBI Taxonomy" id="97028"/>
    <lineage>
        <taxon>Eukaryota</taxon>
        <taxon>Viridiplantae</taxon>
        <taxon>Streptophyta</taxon>
        <taxon>Embryophyta</taxon>
        <taxon>Tracheophyta</taxon>
        <taxon>Spermatophyta</taxon>
        <taxon>Magnoliopsida</taxon>
        <taxon>eudicotyledons</taxon>
        <taxon>Gunneridae</taxon>
        <taxon>Pentapetalae</taxon>
        <taxon>rosids</taxon>
        <taxon>fabids</taxon>
        <taxon>Fabales</taxon>
        <taxon>Fabaceae</taxon>
        <taxon>Papilionoideae</taxon>
        <taxon>50 kb inversion clade</taxon>
        <taxon>NPAAA clade</taxon>
        <taxon>Hologalegina</taxon>
        <taxon>IRL clade</taxon>
        <taxon>Trifolieae</taxon>
        <taxon>Trifolium</taxon>
    </lineage>
</organism>
<dbReference type="AlphaFoldDB" id="A0A392RCM2"/>
<keyword evidence="2" id="KW-1185">Reference proteome</keyword>
<accession>A0A392RCM2</accession>
<keyword evidence="1" id="KW-0695">RNA-directed DNA polymerase</keyword>
<keyword evidence="1" id="KW-0808">Transferase</keyword>
<keyword evidence="1" id="KW-0548">Nucleotidyltransferase</keyword>
<dbReference type="PANTHER" id="PTHR33116:SF78">
    <property type="entry name" value="OS12G0587133 PROTEIN"/>
    <property type="match status" value="1"/>
</dbReference>
<reference evidence="1 2" key="1">
    <citation type="journal article" date="2018" name="Front. Plant Sci.">
        <title>Red Clover (Trifolium pratense) and Zigzag Clover (T. medium) - A Picture of Genomic Similarities and Differences.</title>
        <authorList>
            <person name="Dluhosova J."/>
            <person name="Istvanek J."/>
            <person name="Nedelnik J."/>
            <person name="Repkova J."/>
        </authorList>
    </citation>
    <scope>NUCLEOTIDE SEQUENCE [LARGE SCALE GENOMIC DNA]</scope>
    <source>
        <strain evidence="2">cv. 10/8</strain>
        <tissue evidence="1">Leaf</tissue>
    </source>
</reference>